<gene>
    <name evidence="4" type="primary">rimI</name>
    <name evidence="4" type="ORF">CH341_23660</name>
</gene>
<reference evidence="4 5" key="1">
    <citation type="submission" date="2017-07" db="EMBL/GenBank/DDBJ databases">
        <title>Draft Genome Sequences of Select Purple Nonsulfur Bacteria.</title>
        <authorList>
            <person name="Lasarre B."/>
            <person name="Mckinlay J.B."/>
        </authorList>
    </citation>
    <scope>NUCLEOTIDE SEQUENCE [LARGE SCALE GENOMIC DNA]</scope>
    <source>
        <strain evidence="4 5">DSM 5909</strain>
    </source>
</reference>
<dbReference type="PROSITE" id="PS51186">
    <property type="entry name" value="GNAT"/>
    <property type="match status" value="1"/>
</dbReference>
<accession>A0A327KQ20</accession>
<sequence>MIALVRRWWKGGDARIGEAVPADASALAALHAASFRRGWSEEEFERLLVERNVVTDMAAMAEEVVGFVMTRQAVDEAEILSVAVAPSRRGRGIAGRLLAVHLGRLAAAGVERIFLEVDKENLPARRLYDSAGFAEVGQRPGYYDRGGGPPAVALVLRRDLA</sequence>
<comment type="caution">
    <text evidence="4">The sequence shown here is derived from an EMBL/GenBank/DDBJ whole genome shotgun (WGS) entry which is preliminary data.</text>
</comment>
<dbReference type="AlphaFoldDB" id="A0A327KQ20"/>
<keyword evidence="1 4" id="KW-0808">Transferase</keyword>
<dbReference type="NCBIfam" id="TIGR01575">
    <property type="entry name" value="rimI"/>
    <property type="match status" value="1"/>
</dbReference>
<dbReference type="Proteomes" id="UP000249130">
    <property type="component" value="Unassembled WGS sequence"/>
</dbReference>
<evidence type="ECO:0000313" key="4">
    <source>
        <dbReference type="EMBL" id="RAI40501.1"/>
    </source>
</evidence>
<name>A0A327KQ20_9BRAD</name>
<feature type="domain" description="N-acetyltransferase" evidence="3">
    <location>
        <begin position="14"/>
        <end position="161"/>
    </location>
</feature>
<dbReference type="Gene3D" id="3.40.630.30">
    <property type="match status" value="1"/>
</dbReference>
<protein>
    <submittedName>
        <fullName evidence="4">Ribosomal-protein-alanine N-acetyltransferase</fullName>
    </submittedName>
</protein>
<dbReference type="OrthoDB" id="9804026at2"/>
<keyword evidence="2" id="KW-0012">Acyltransferase</keyword>
<dbReference type="GO" id="GO:0008080">
    <property type="term" value="F:N-acetyltransferase activity"/>
    <property type="evidence" value="ECO:0007669"/>
    <property type="project" value="InterPro"/>
</dbReference>
<dbReference type="InterPro" id="IPR000182">
    <property type="entry name" value="GNAT_dom"/>
</dbReference>
<dbReference type="RefSeq" id="WP_111421477.1">
    <property type="nucleotide sequence ID" value="NZ_NPEX01000230.1"/>
</dbReference>
<evidence type="ECO:0000256" key="2">
    <source>
        <dbReference type="ARBA" id="ARBA00023315"/>
    </source>
</evidence>
<keyword evidence="5" id="KW-1185">Reference proteome</keyword>
<dbReference type="InterPro" id="IPR050832">
    <property type="entry name" value="Bact_Acetyltransf"/>
</dbReference>
<dbReference type="CDD" id="cd04301">
    <property type="entry name" value="NAT_SF"/>
    <property type="match status" value="1"/>
</dbReference>
<dbReference type="EMBL" id="NPEX01000230">
    <property type="protein sequence ID" value="RAI40501.1"/>
    <property type="molecule type" value="Genomic_DNA"/>
</dbReference>
<dbReference type="PANTHER" id="PTHR43877">
    <property type="entry name" value="AMINOALKYLPHOSPHONATE N-ACETYLTRANSFERASE-RELATED-RELATED"/>
    <property type="match status" value="1"/>
</dbReference>
<evidence type="ECO:0000313" key="5">
    <source>
        <dbReference type="Proteomes" id="UP000249130"/>
    </source>
</evidence>
<evidence type="ECO:0000256" key="1">
    <source>
        <dbReference type="ARBA" id="ARBA00022679"/>
    </source>
</evidence>
<dbReference type="InterPro" id="IPR016181">
    <property type="entry name" value="Acyl_CoA_acyltransferase"/>
</dbReference>
<proteinExistence type="predicted"/>
<evidence type="ECO:0000259" key="3">
    <source>
        <dbReference type="PROSITE" id="PS51186"/>
    </source>
</evidence>
<dbReference type="Pfam" id="PF00583">
    <property type="entry name" value="Acetyltransf_1"/>
    <property type="match status" value="1"/>
</dbReference>
<dbReference type="InterPro" id="IPR006464">
    <property type="entry name" value="AcTrfase_RimI/Ard1"/>
</dbReference>
<dbReference type="SUPFAM" id="SSF55729">
    <property type="entry name" value="Acyl-CoA N-acyltransferases (Nat)"/>
    <property type="match status" value="1"/>
</dbReference>
<organism evidence="4 5">
    <name type="scientific">Rhodoplanes roseus</name>
    <dbReference type="NCBI Taxonomy" id="29409"/>
    <lineage>
        <taxon>Bacteria</taxon>
        <taxon>Pseudomonadati</taxon>
        <taxon>Pseudomonadota</taxon>
        <taxon>Alphaproteobacteria</taxon>
        <taxon>Hyphomicrobiales</taxon>
        <taxon>Nitrobacteraceae</taxon>
        <taxon>Rhodoplanes</taxon>
    </lineage>
</organism>